<proteinExistence type="predicted"/>
<dbReference type="Proteomes" id="UP001142374">
    <property type="component" value="Unassembled WGS sequence"/>
</dbReference>
<name>A0A9X2RM70_9ACTN</name>
<accession>A0A9X2RM70</accession>
<organism evidence="1 2">
    <name type="scientific">Streptomyces telluris</name>
    <dbReference type="NCBI Taxonomy" id="2720021"/>
    <lineage>
        <taxon>Bacteria</taxon>
        <taxon>Bacillati</taxon>
        <taxon>Actinomycetota</taxon>
        <taxon>Actinomycetes</taxon>
        <taxon>Kitasatosporales</taxon>
        <taxon>Streptomycetaceae</taxon>
        <taxon>Streptomyces</taxon>
    </lineage>
</organism>
<keyword evidence="2" id="KW-1185">Reference proteome</keyword>
<sequence>MTGRTSLELALARVRLARPPYTMADTQAAEARLAARITARMLHGALSFDDQMAPARTAAARTAERSDLPHRAFRRQLQALCRTVVTRNLHELGGFLTCRILEPAGALVLGCVLHLAERGDSAQFWWQFAAGAGNRGAACCLYLHHMALGERREAELWHEQAGLEHLIPKTPETIDRTDLNAVLSLLAHLRGTSVFSAATNAVIAYVPHALDDNDALDLPLPDPDFAERIEELTSIAS</sequence>
<dbReference type="RefSeq" id="WP_168096113.1">
    <property type="nucleotide sequence ID" value="NZ_JAATER010000566.1"/>
</dbReference>
<gene>
    <name evidence="1" type="ORF">NQU55_17605</name>
</gene>
<evidence type="ECO:0000313" key="2">
    <source>
        <dbReference type="Proteomes" id="UP001142374"/>
    </source>
</evidence>
<evidence type="ECO:0000313" key="1">
    <source>
        <dbReference type="EMBL" id="MCQ8771568.1"/>
    </source>
</evidence>
<protein>
    <submittedName>
        <fullName evidence="1">Uncharacterized protein</fullName>
    </submittedName>
</protein>
<dbReference type="AlphaFoldDB" id="A0A9X2RM70"/>
<reference evidence="1" key="1">
    <citation type="submission" date="2022-06" db="EMBL/GenBank/DDBJ databases">
        <title>WGS of actinobacteria.</title>
        <authorList>
            <person name="Thawai C."/>
        </authorList>
    </citation>
    <scope>NUCLEOTIDE SEQUENCE</scope>
    <source>
        <strain evidence="1">AA8</strain>
    </source>
</reference>
<comment type="caution">
    <text evidence="1">The sequence shown here is derived from an EMBL/GenBank/DDBJ whole genome shotgun (WGS) entry which is preliminary data.</text>
</comment>
<dbReference type="EMBL" id="JANIID010000015">
    <property type="protein sequence ID" value="MCQ8771568.1"/>
    <property type="molecule type" value="Genomic_DNA"/>
</dbReference>